<dbReference type="CDD" id="cd11537">
    <property type="entry name" value="NTP-PPase_RS21-C6_like"/>
    <property type="match status" value="1"/>
</dbReference>
<dbReference type="AlphaFoldDB" id="A0A2W5DB95"/>
<dbReference type="PIRSF" id="PIRSF029826">
    <property type="entry name" value="UCP029826_pph"/>
    <property type="match status" value="1"/>
</dbReference>
<sequence>MNIPELQARLRRFAAERDWQPYQTPKNLAMAMTVEAAELLEIFQWLTPEQSLALDEAQRTHLGEELSDVLLYLLQIADHSGVDLEAAVERKLQLNALKYPPKAAKA</sequence>
<dbReference type="PANTHER" id="PTHR46523">
    <property type="entry name" value="DCTP PYROPHOSPHATASE 1"/>
    <property type="match status" value="1"/>
</dbReference>
<keyword evidence="1" id="KW-0378">Hydrolase</keyword>
<protein>
    <submittedName>
        <fullName evidence="1">Nucleotide pyrophosphohydrolase</fullName>
    </submittedName>
</protein>
<dbReference type="Proteomes" id="UP000249633">
    <property type="component" value="Unassembled WGS sequence"/>
</dbReference>
<accession>A0A2W5DB95</accession>
<dbReference type="Pfam" id="PF12643">
    <property type="entry name" value="MazG-like"/>
    <property type="match status" value="1"/>
</dbReference>
<evidence type="ECO:0000313" key="2">
    <source>
        <dbReference type="Proteomes" id="UP000249633"/>
    </source>
</evidence>
<dbReference type="GO" id="GO:0047429">
    <property type="term" value="F:nucleoside triphosphate diphosphatase activity"/>
    <property type="evidence" value="ECO:0007669"/>
    <property type="project" value="InterPro"/>
</dbReference>
<organism evidence="1 2">
    <name type="scientific">Roseateles depolymerans</name>
    <dbReference type="NCBI Taxonomy" id="76731"/>
    <lineage>
        <taxon>Bacteria</taxon>
        <taxon>Pseudomonadati</taxon>
        <taxon>Pseudomonadota</taxon>
        <taxon>Betaproteobacteria</taxon>
        <taxon>Burkholderiales</taxon>
        <taxon>Sphaerotilaceae</taxon>
        <taxon>Roseateles</taxon>
    </lineage>
</organism>
<evidence type="ECO:0000313" key="1">
    <source>
        <dbReference type="EMBL" id="PZP27898.1"/>
    </source>
</evidence>
<dbReference type="GO" id="GO:0009143">
    <property type="term" value="P:nucleoside triphosphate catabolic process"/>
    <property type="evidence" value="ECO:0007669"/>
    <property type="project" value="InterPro"/>
</dbReference>
<gene>
    <name evidence="1" type="ORF">DI603_20605</name>
</gene>
<dbReference type="SUPFAM" id="SSF101386">
    <property type="entry name" value="all-alpha NTP pyrophosphatases"/>
    <property type="match status" value="1"/>
</dbReference>
<name>A0A2W5DB95_9BURK</name>
<dbReference type="InterPro" id="IPR052555">
    <property type="entry name" value="dCTP_Pyrophosphatase"/>
</dbReference>
<dbReference type="Gene3D" id="1.10.287.1080">
    <property type="entry name" value="MazG-like"/>
    <property type="match status" value="1"/>
</dbReference>
<dbReference type="PANTHER" id="PTHR46523:SF1">
    <property type="entry name" value="DCTP PYROPHOSPHATASE 1"/>
    <property type="match status" value="1"/>
</dbReference>
<dbReference type="EMBL" id="QFOD01000026">
    <property type="protein sequence ID" value="PZP27898.1"/>
    <property type="molecule type" value="Genomic_DNA"/>
</dbReference>
<proteinExistence type="predicted"/>
<reference evidence="1 2" key="1">
    <citation type="submission" date="2017-08" db="EMBL/GenBank/DDBJ databases">
        <title>Infants hospitalized years apart are colonized by the same room-sourced microbial strains.</title>
        <authorList>
            <person name="Brooks B."/>
            <person name="Olm M.R."/>
            <person name="Firek B.A."/>
            <person name="Baker R."/>
            <person name="Thomas B.C."/>
            <person name="Morowitz M.J."/>
            <person name="Banfield J.F."/>
        </authorList>
    </citation>
    <scope>NUCLEOTIDE SEQUENCE [LARGE SCALE GENOMIC DNA]</scope>
    <source>
        <strain evidence="1">S2_012_000_R2_81</strain>
    </source>
</reference>
<comment type="caution">
    <text evidence="1">The sequence shown here is derived from an EMBL/GenBank/DDBJ whole genome shotgun (WGS) entry which is preliminary data.</text>
</comment>
<dbReference type="InterPro" id="IPR025984">
    <property type="entry name" value="DCTPP"/>
</dbReference>